<dbReference type="Gene3D" id="1.25.40.10">
    <property type="entry name" value="Tetratricopeptide repeat domain"/>
    <property type="match status" value="1"/>
</dbReference>
<dbReference type="SUPFAM" id="SSF48452">
    <property type="entry name" value="TPR-like"/>
    <property type="match status" value="1"/>
</dbReference>
<gene>
    <name evidence="1" type="ORF">EDS130_LOCUS36704</name>
</gene>
<sequence length="110" mass="12984">MRSSPMLFYYLPKRPRYRMFQHMIVGYRALHEAKKARHLSPICWRGHFHITTACAALNKHEKAITSYECALAPDPINTQIQKTLFESQLVHGRQLRQEHLDPRFQPKNNA</sequence>
<reference evidence="1" key="1">
    <citation type="submission" date="2021-02" db="EMBL/GenBank/DDBJ databases">
        <authorList>
            <person name="Nowell W R."/>
        </authorList>
    </citation>
    <scope>NUCLEOTIDE SEQUENCE</scope>
</reference>
<accession>A0A815LIM5</accession>
<evidence type="ECO:0000313" key="1">
    <source>
        <dbReference type="EMBL" id="CAF1410678.1"/>
    </source>
</evidence>
<dbReference type="OrthoDB" id="2384430at2759"/>
<proteinExistence type="predicted"/>
<organism evidence="1 2">
    <name type="scientific">Adineta ricciae</name>
    <name type="common">Rotifer</name>
    <dbReference type="NCBI Taxonomy" id="249248"/>
    <lineage>
        <taxon>Eukaryota</taxon>
        <taxon>Metazoa</taxon>
        <taxon>Spiralia</taxon>
        <taxon>Gnathifera</taxon>
        <taxon>Rotifera</taxon>
        <taxon>Eurotatoria</taxon>
        <taxon>Bdelloidea</taxon>
        <taxon>Adinetida</taxon>
        <taxon>Adinetidae</taxon>
        <taxon>Adineta</taxon>
    </lineage>
</organism>
<dbReference type="AlphaFoldDB" id="A0A815LIM5"/>
<evidence type="ECO:0000313" key="2">
    <source>
        <dbReference type="Proteomes" id="UP000663852"/>
    </source>
</evidence>
<dbReference type="Proteomes" id="UP000663852">
    <property type="component" value="Unassembled WGS sequence"/>
</dbReference>
<name>A0A815LIM5_ADIRI</name>
<dbReference type="EMBL" id="CAJNOJ010000346">
    <property type="protein sequence ID" value="CAF1410678.1"/>
    <property type="molecule type" value="Genomic_DNA"/>
</dbReference>
<protein>
    <submittedName>
        <fullName evidence="1">Uncharacterized protein</fullName>
    </submittedName>
</protein>
<dbReference type="InterPro" id="IPR011990">
    <property type="entry name" value="TPR-like_helical_dom_sf"/>
</dbReference>
<comment type="caution">
    <text evidence="1">The sequence shown here is derived from an EMBL/GenBank/DDBJ whole genome shotgun (WGS) entry which is preliminary data.</text>
</comment>